<dbReference type="AlphaFoldDB" id="A0A9D9N3Y8"/>
<feature type="signal peptide" evidence="2">
    <location>
        <begin position="1"/>
        <end position="23"/>
    </location>
</feature>
<evidence type="ECO:0000313" key="3">
    <source>
        <dbReference type="EMBL" id="MBO8459320.1"/>
    </source>
</evidence>
<keyword evidence="2" id="KW-0732">Signal</keyword>
<proteinExistence type="predicted"/>
<feature type="transmembrane region" description="Helical" evidence="1">
    <location>
        <begin position="190"/>
        <end position="211"/>
    </location>
</feature>
<keyword evidence="1" id="KW-0812">Transmembrane</keyword>
<reference evidence="3" key="1">
    <citation type="submission" date="2020-10" db="EMBL/GenBank/DDBJ databases">
        <authorList>
            <person name="Gilroy R."/>
        </authorList>
    </citation>
    <scope>NUCLEOTIDE SEQUENCE</scope>
    <source>
        <strain evidence="3">G3-3990</strain>
    </source>
</reference>
<evidence type="ECO:0000256" key="2">
    <source>
        <dbReference type="SAM" id="SignalP"/>
    </source>
</evidence>
<name>A0A9D9N3Y8_9BACT</name>
<keyword evidence="1" id="KW-1133">Transmembrane helix</keyword>
<dbReference type="PROSITE" id="PS51257">
    <property type="entry name" value="PROKAR_LIPOPROTEIN"/>
    <property type="match status" value="1"/>
</dbReference>
<evidence type="ECO:0000313" key="4">
    <source>
        <dbReference type="Proteomes" id="UP000823641"/>
    </source>
</evidence>
<dbReference type="EMBL" id="JADIMG010000033">
    <property type="protein sequence ID" value="MBO8459320.1"/>
    <property type="molecule type" value="Genomic_DNA"/>
</dbReference>
<gene>
    <name evidence="3" type="ORF">IAA73_03165</name>
</gene>
<organism evidence="3 4">
    <name type="scientific">Candidatus Gallipaludibacter merdavium</name>
    <dbReference type="NCBI Taxonomy" id="2840839"/>
    <lineage>
        <taxon>Bacteria</taxon>
        <taxon>Pseudomonadati</taxon>
        <taxon>Bacteroidota</taxon>
        <taxon>Bacteroidia</taxon>
        <taxon>Bacteroidales</taxon>
        <taxon>Candidatus Gallipaludibacter</taxon>
    </lineage>
</organism>
<feature type="chain" id="PRO_5039314541" evidence="2">
    <location>
        <begin position="24"/>
        <end position="217"/>
    </location>
</feature>
<reference evidence="3" key="2">
    <citation type="journal article" date="2021" name="PeerJ">
        <title>Extensive microbial diversity within the chicken gut microbiome revealed by metagenomics and culture.</title>
        <authorList>
            <person name="Gilroy R."/>
            <person name="Ravi A."/>
            <person name="Getino M."/>
            <person name="Pursley I."/>
            <person name="Horton D.L."/>
            <person name="Alikhan N.F."/>
            <person name="Baker D."/>
            <person name="Gharbi K."/>
            <person name="Hall N."/>
            <person name="Watson M."/>
            <person name="Adriaenssens E.M."/>
            <person name="Foster-Nyarko E."/>
            <person name="Jarju S."/>
            <person name="Secka A."/>
            <person name="Antonio M."/>
            <person name="Oren A."/>
            <person name="Chaudhuri R.R."/>
            <person name="La Ragione R."/>
            <person name="Hildebrand F."/>
            <person name="Pallen M.J."/>
        </authorList>
    </citation>
    <scope>NUCLEOTIDE SEQUENCE</scope>
    <source>
        <strain evidence="3">G3-3990</strain>
    </source>
</reference>
<accession>A0A9D9N3Y8</accession>
<protein>
    <submittedName>
        <fullName evidence="3">Uncharacterized protein</fullName>
    </submittedName>
</protein>
<evidence type="ECO:0000256" key="1">
    <source>
        <dbReference type="SAM" id="Phobius"/>
    </source>
</evidence>
<keyword evidence="1" id="KW-0472">Membrane</keyword>
<dbReference type="Proteomes" id="UP000823641">
    <property type="component" value="Unassembled WGS sequence"/>
</dbReference>
<comment type="caution">
    <text evidence="3">The sequence shown here is derived from an EMBL/GenBank/DDBJ whole genome shotgun (WGS) entry which is preliminary data.</text>
</comment>
<sequence>MGKKVIFLVALLAACAGLLYVGVADRQKDDSVYLYQVNNSEHVGFVLPTTPFVSTSRHLYSYNNEGDAFYGSIVETEVSKLYAHENLVLNALPSGKNIAVEKRVTRTVSSGATLPSRRMDVVQQSVVVGEYVPLLMVKTKADIPSDKLRAMSIISATSGMSASLPMFAPVTTDGTVLPPPPRTTYENDQLGAPLGEGCGWLLLLALAYVVFIRLKQI</sequence>